<reference evidence="4" key="2">
    <citation type="submission" date="2013-04" db="EMBL/GenBank/DDBJ databases">
        <title>Genomic mechanisms accounting for the adaptation to parasitism in nematode-trapping fungi.</title>
        <authorList>
            <person name="Ahren D.G."/>
        </authorList>
    </citation>
    <scope>NUCLEOTIDE SEQUENCE [LARGE SCALE GENOMIC DNA]</scope>
    <source>
        <strain evidence="4">CBS 200.50</strain>
    </source>
</reference>
<dbReference type="SUPFAM" id="SSF48403">
    <property type="entry name" value="Ankyrin repeat"/>
    <property type="match status" value="1"/>
</dbReference>
<evidence type="ECO:0000256" key="1">
    <source>
        <dbReference type="PROSITE-ProRule" id="PRU00023"/>
    </source>
</evidence>
<evidence type="ECO:0000313" key="4">
    <source>
        <dbReference type="Proteomes" id="UP000015100"/>
    </source>
</evidence>
<reference evidence="3 4" key="1">
    <citation type="journal article" date="2013" name="PLoS Genet.">
        <title>Genomic mechanisms accounting for the adaptation to parasitism in nematode-trapping fungi.</title>
        <authorList>
            <person name="Meerupati T."/>
            <person name="Andersson K.M."/>
            <person name="Friman E."/>
            <person name="Kumar D."/>
            <person name="Tunlid A."/>
            <person name="Ahren D."/>
        </authorList>
    </citation>
    <scope>NUCLEOTIDE SEQUENCE [LARGE SCALE GENOMIC DNA]</scope>
    <source>
        <strain evidence="3 4">CBS 200.50</strain>
    </source>
</reference>
<evidence type="ECO:0000313" key="3">
    <source>
        <dbReference type="EMBL" id="EPS35271.1"/>
    </source>
</evidence>
<protein>
    <recommendedName>
        <fullName evidence="2">Clr5 domain-containing protein</fullName>
    </recommendedName>
</protein>
<dbReference type="OrthoDB" id="194358at2759"/>
<name>S8A273_DACHA</name>
<dbReference type="EMBL" id="AQGS01001233">
    <property type="protein sequence ID" value="EPS35271.1"/>
    <property type="molecule type" value="Genomic_DNA"/>
</dbReference>
<dbReference type="Proteomes" id="UP000015100">
    <property type="component" value="Unassembled WGS sequence"/>
</dbReference>
<evidence type="ECO:0000259" key="2">
    <source>
        <dbReference type="Pfam" id="PF14420"/>
    </source>
</evidence>
<dbReference type="HOGENOM" id="CLU_660600_0_0_1"/>
<feature type="domain" description="Clr5" evidence="2">
    <location>
        <begin position="22"/>
        <end position="75"/>
    </location>
</feature>
<dbReference type="Pfam" id="PF00023">
    <property type="entry name" value="Ank"/>
    <property type="match status" value="1"/>
</dbReference>
<feature type="repeat" description="ANK" evidence="1">
    <location>
        <begin position="356"/>
        <end position="382"/>
    </location>
</feature>
<accession>S8A273</accession>
<gene>
    <name evidence="3" type="ORF">H072_11464</name>
</gene>
<dbReference type="InterPro" id="IPR025676">
    <property type="entry name" value="Clr5_dom"/>
</dbReference>
<dbReference type="PROSITE" id="PS50297">
    <property type="entry name" value="ANK_REP_REGION"/>
    <property type="match status" value="1"/>
</dbReference>
<dbReference type="Pfam" id="PF14420">
    <property type="entry name" value="Clr5"/>
    <property type="match status" value="1"/>
</dbReference>
<dbReference type="PROSITE" id="PS50088">
    <property type="entry name" value="ANK_REPEAT"/>
    <property type="match status" value="1"/>
</dbReference>
<comment type="caution">
    <text evidence="3">The sequence shown here is derived from an EMBL/GenBank/DDBJ whole genome shotgun (WGS) entry which is preliminary data.</text>
</comment>
<sequence length="416" mass="47382">MYRYPELFNIPEQPVEPRKPTAEELDEYHDIIREWYLGQKLGVKDIQDILMKEPFYIAISKSSLERCLTGWGFRKNVKKKEYEDVRIRMIEYKKKRPLEETIAQVGNVTIPERKLRRYCQRSGYITPRRAVQIAETDPGSETSKNCSFSSAIVKVSGIYYELEIQSRFYDLGLERLPIFEFSRGLGTIIDEYLLQRMYLLNNQSQTTYFDEAYRSPSPPPGTEYLVLTSTTTDRRITSPIAATISGRSTFVDAFEQEMGAVCASDISRLIPTSIPPSRVGVNWERDLRTLEFQLGIVQDPITEAQGCQLTTTMDKIAPLKLLQYIIYRISNNLALITLLLVNGALVNMSLPKIGSEFQTALEFAAHNGRLDIVALLLNKGASQATAALEATPEKFTQVRKILRDHAKSTTTNQKTH</sequence>
<keyword evidence="1" id="KW-0040">ANK repeat</keyword>
<proteinExistence type="predicted"/>
<dbReference type="InterPro" id="IPR036770">
    <property type="entry name" value="Ankyrin_rpt-contain_sf"/>
</dbReference>
<organism evidence="3 4">
    <name type="scientific">Dactylellina haptotyla (strain CBS 200.50)</name>
    <name type="common">Nematode-trapping fungus</name>
    <name type="synonym">Monacrosporium haptotylum</name>
    <dbReference type="NCBI Taxonomy" id="1284197"/>
    <lineage>
        <taxon>Eukaryota</taxon>
        <taxon>Fungi</taxon>
        <taxon>Dikarya</taxon>
        <taxon>Ascomycota</taxon>
        <taxon>Pezizomycotina</taxon>
        <taxon>Orbiliomycetes</taxon>
        <taxon>Orbiliales</taxon>
        <taxon>Orbiliaceae</taxon>
        <taxon>Dactylellina</taxon>
    </lineage>
</organism>
<dbReference type="Gene3D" id="1.25.40.20">
    <property type="entry name" value="Ankyrin repeat-containing domain"/>
    <property type="match status" value="1"/>
</dbReference>
<dbReference type="InterPro" id="IPR002110">
    <property type="entry name" value="Ankyrin_rpt"/>
</dbReference>
<keyword evidence="4" id="KW-1185">Reference proteome</keyword>
<dbReference type="AlphaFoldDB" id="S8A273"/>